<dbReference type="EMBL" id="RBRY01000031">
    <property type="protein sequence ID" value="RMR61687.1"/>
    <property type="molecule type" value="Genomic_DNA"/>
</dbReference>
<organism evidence="1 2">
    <name type="scientific">Pseudomonas cichorii</name>
    <dbReference type="NCBI Taxonomy" id="36746"/>
    <lineage>
        <taxon>Bacteria</taxon>
        <taxon>Pseudomonadati</taxon>
        <taxon>Pseudomonadota</taxon>
        <taxon>Gammaproteobacteria</taxon>
        <taxon>Pseudomonadales</taxon>
        <taxon>Pseudomonadaceae</taxon>
        <taxon>Pseudomonas</taxon>
    </lineage>
</organism>
<sequence length="219" mass="24995">MSSNALLMANNLVSFLPGFDAQERADIQDCLLLAELCAFDAFDRKKNWDGWINAYQQKLVACGLSRTSVIDRKSAVFKKPKDFQSQAALLVARIASPRLAELAKSSLQDMFNSEHAKVFFSSWFSVGRTENFQIVPCEKRESGQIHLVICGLQMISLTKPKPWYSWISKVPMWPLNYEMKLLLKGGGFVFDNAQYALNRDRVRKELQDRGAERIKRIPL</sequence>
<evidence type="ECO:0000313" key="2">
    <source>
        <dbReference type="Proteomes" id="UP000278332"/>
    </source>
</evidence>
<comment type="caution">
    <text evidence="1">The sequence shown here is derived from an EMBL/GenBank/DDBJ whole genome shotgun (WGS) entry which is preliminary data.</text>
</comment>
<name>A0A3M4WDA9_PSECI</name>
<gene>
    <name evidence="1" type="ORF">ALP84_03107</name>
</gene>
<reference evidence="1 2" key="1">
    <citation type="submission" date="2018-08" db="EMBL/GenBank/DDBJ databases">
        <title>Recombination of ecologically and evolutionarily significant loci maintains genetic cohesion in the Pseudomonas syringae species complex.</title>
        <authorList>
            <person name="Dillon M."/>
            <person name="Thakur S."/>
            <person name="Almeida R.N.D."/>
            <person name="Weir B.S."/>
            <person name="Guttman D.S."/>
        </authorList>
    </citation>
    <scope>NUCLEOTIDE SEQUENCE [LARGE SCALE GENOMIC DNA]</scope>
    <source>
        <strain evidence="1 2">ICMP 6917</strain>
    </source>
</reference>
<protein>
    <submittedName>
        <fullName evidence="1">Uncharacterized protein</fullName>
    </submittedName>
</protein>
<proteinExistence type="predicted"/>
<accession>A0A3M4WDA9</accession>
<dbReference type="Proteomes" id="UP000278332">
    <property type="component" value="Unassembled WGS sequence"/>
</dbReference>
<dbReference type="AlphaFoldDB" id="A0A3M4WDA9"/>
<dbReference type="RefSeq" id="WP_122320490.1">
    <property type="nucleotide sequence ID" value="NZ_BLVV01000020.1"/>
</dbReference>
<evidence type="ECO:0000313" key="1">
    <source>
        <dbReference type="EMBL" id="RMR61687.1"/>
    </source>
</evidence>